<feature type="chain" id="PRO_5005488846" description="Secreted protein" evidence="1">
    <location>
        <begin position="18"/>
        <end position="81"/>
    </location>
</feature>
<name>A0A0K2UPU8_LEPSM</name>
<feature type="non-terminal residue" evidence="2">
    <location>
        <position position="1"/>
    </location>
</feature>
<sequence>NFLFVCVLLVWLFVVDFNCDNEITGACSSKASNQFGTREITRYSSYISLFWRVVDIKTSREEGILKQLYKSYLFRAIQLHI</sequence>
<evidence type="ECO:0000256" key="1">
    <source>
        <dbReference type="SAM" id="SignalP"/>
    </source>
</evidence>
<dbReference type="AlphaFoldDB" id="A0A0K2UPU8"/>
<feature type="signal peptide" evidence="1">
    <location>
        <begin position="1"/>
        <end position="17"/>
    </location>
</feature>
<accession>A0A0K2UPU8</accession>
<organism evidence="2">
    <name type="scientific">Lepeophtheirus salmonis</name>
    <name type="common">Salmon louse</name>
    <name type="synonym">Caligus salmonis</name>
    <dbReference type="NCBI Taxonomy" id="72036"/>
    <lineage>
        <taxon>Eukaryota</taxon>
        <taxon>Metazoa</taxon>
        <taxon>Ecdysozoa</taxon>
        <taxon>Arthropoda</taxon>
        <taxon>Crustacea</taxon>
        <taxon>Multicrustacea</taxon>
        <taxon>Hexanauplia</taxon>
        <taxon>Copepoda</taxon>
        <taxon>Siphonostomatoida</taxon>
        <taxon>Caligidae</taxon>
        <taxon>Lepeophtheirus</taxon>
    </lineage>
</organism>
<evidence type="ECO:0000313" key="2">
    <source>
        <dbReference type="EMBL" id="CDW40095.1"/>
    </source>
</evidence>
<proteinExistence type="predicted"/>
<keyword evidence="1" id="KW-0732">Signal</keyword>
<reference evidence="2" key="1">
    <citation type="submission" date="2014-05" db="EMBL/GenBank/DDBJ databases">
        <authorList>
            <person name="Chronopoulou M."/>
        </authorList>
    </citation>
    <scope>NUCLEOTIDE SEQUENCE</scope>
    <source>
        <tissue evidence="2">Whole organism</tissue>
    </source>
</reference>
<dbReference type="EMBL" id="HACA01022734">
    <property type="protein sequence ID" value="CDW40095.1"/>
    <property type="molecule type" value="Transcribed_RNA"/>
</dbReference>
<protein>
    <recommendedName>
        <fullName evidence="3">Secreted protein</fullName>
    </recommendedName>
</protein>
<evidence type="ECO:0008006" key="3">
    <source>
        <dbReference type="Google" id="ProtNLM"/>
    </source>
</evidence>